<dbReference type="GO" id="GO:0005096">
    <property type="term" value="F:GTPase activator activity"/>
    <property type="evidence" value="ECO:0007669"/>
    <property type="project" value="UniProtKB-KW"/>
</dbReference>
<reference evidence="3" key="1">
    <citation type="submission" date="2021-01" db="EMBL/GenBank/DDBJ databases">
        <authorList>
            <person name="Corre E."/>
            <person name="Pelletier E."/>
            <person name="Niang G."/>
            <person name="Scheremetjew M."/>
            <person name="Finn R."/>
            <person name="Kale V."/>
            <person name="Holt S."/>
            <person name="Cochrane G."/>
            <person name="Meng A."/>
            <person name="Brown T."/>
            <person name="Cohen L."/>
        </authorList>
    </citation>
    <scope>NUCLEOTIDE SEQUENCE</scope>
    <source>
        <strain evidence="3">RCC1130</strain>
    </source>
</reference>
<accession>A0A7S0NWN5</accession>
<dbReference type="SUPFAM" id="SSF48350">
    <property type="entry name" value="GTPase activation domain, GAP"/>
    <property type="match status" value="1"/>
</dbReference>
<evidence type="ECO:0000256" key="1">
    <source>
        <dbReference type="ARBA" id="ARBA00022468"/>
    </source>
</evidence>
<feature type="domain" description="Rho-GAP" evidence="2">
    <location>
        <begin position="34"/>
        <end position="232"/>
    </location>
</feature>
<dbReference type="PANTHER" id="PTHR23177">
    <property type="entry name" value="MKIAA1688 PROTEIN"/>
    <property type="match status" value="1"/>
</dbReference>
<dbReference type="Pfam" id="PF00620">
    <property type="entry name" value="RhoGAP"/>
    <property type="match status" value="1"/>
</dbReference>
<gene>
    <name evidence="3" type="ORF">CLEP1334_LOCUS14339</name>
</gene>
<dbReference type="InterPro" id="IPR000198">
    <property type="entry name" value="RhoGAP_dom"/>
</dbReference>
<evidence type="ECO:0000259" key="2">
    <source>
        <dbReference type="PROSITE" id="PS50238"/>
    </source>
</evidence>
<dbReference type="AlphaFoldDB" id="A0A7S0NWN5"/>
<dbReference type="GO" id="GO:0007165">
    <property type="term" value="P:signal transduction"/>
    <property type="evidence" value="ECO:0007669"/>
    <property type="project" value="InterPro"/>
</dbReference>
<protein>
    <recommendedName>
        <fullName evidence="2">Rho-GAP domain-containing protein</fullName>
    </recommendedName>
</protein>
<dbReference type="EMBL" id="HBER01028563">
    <property type="protein sequence ID" value="CAD8539056.1"/>
    <property type="molecule type" value="Transcribed_RNA"/>
</dbReference>
<name>A0A7S0NWN5_9EUKA</name>
<dbReference type="PROSITE" id="PS50238">
    <property type="entry name" value="RHOGAP"/>
    <property type="match status" value="1"/>
</dbReference>
<dbReference type="Gene3D" id="1.10.555.10">
    <property type="entry name" value="Rho GTPase activation protein"/>
    <property type="match status" value="1"/>
</dbReference>
<keyword evidence="1" id="KW-0343">GTPase activation</keyword>
<dbReference type="CDD" id="cd00159">
    <property type="entry name" value="RhoGAP"/>
    <property type="match status" value="1"/>
</dbReference>
<dbReference type="SMART" id="SM00324">
    <property type="entry name" value="RhoGAP"/>
    <property type="match status" value="1"/>
</dbReference>
<organism evidence="3">
    <name type="scientific">Calcidiscus leptoporus</name>
    <dbReference type="NCBI Taxonomy" id="127549"/>
    <lineage>
        <taxon>Eukaryota</taxon>
        <taxon>Haptista</taxon>
        <taxon>Haptophyta</taxon>
        <taxon>Prymnesiophyceae</taxon>
        <taxon>Coccolithales</taxon>
        <taxon>Calcidiscaceae</taxon>
        <taxon>Calcidiscus</taxon>
    </lineage>
</organism>
<evidence type="ECO:0000313" key="3">
    <source>
        <dbReference type="EMBL" id="CAD8539056.1"/>
    </source>
</evidence>
<proteinExistence type="predicted"/>
<dbReference type="InterPro" id="IPR008936">
    <property type="entry name" value="Rho_GTPase_activation_prot"/>
</dbReference>
<sequence>MAAIQDVIKSRDAVKSRDSSEPQLLRECRRWFCVDLEKLPMVTDRSRHIPRLLAEIRRCLDEQAGLEIVGIFRNCADQRVQDFVRGRVECGDEPGSVLSGCSPDVLASLIKEWYRQVPGGIWPQTKGSNSDFSITELEQQISRATTSPMAMLVKHAMRPAQRECFLWLLDLLVETAALEAHNKMSCQALATVFAPVLIPPLAHLPVEGQMRRAKDAVHLCNKLVVFHKKQALVEIKTVEIQPPRLRRIHSSGIKRKLLDHASGDNTDLTTYCDVGA</sequence>
<dbReference type="InterPro" id="IPR044785">
    <property type="entry name" value="RopGAP1-5"/>
</dbReference>